<dbReference type="InterPro" id="IPR008146">
    <property type="entry name" value="Gln_synth_cat_dom"/>
</dbReference>
<dbReference type="EMBL" id="OX465080">
    <property type="protein sequence ID" value="CAI9281713.1"/>
    <property type="molecule type" value="Genomic_DNA"/>
</dbReference>
<accession>A0AA36E4B3</accession>
<proteinExistence type="predicted"/>
<comment type="subunit">
    <text evidence="1">Homooctamer.</text>
</comment>
<gene>
    <name evidence="8" type="ORF">LSALG_LOCUS21394</name>
</gene>
<dbReference type="PANTHER" id="PTHR20852:SF118">
    <property type="entry name" value="GLUTAMINE SYNTHETASE, CHLOROPLASTIC_MITOCHONDRIAL"/>
    <property type="match status" value="1"/>
</dbReference>
<dbReference type="InterPro" id="IPR027303">
    <property type="entry name" value="Gln_synth_gly_rich_site"/>
</dbReference>
<dbReference type="InterPro" id="IPR032387">
    <property type="entry name" value="ACAS_N"/>
</dbReference>
<sequence length="313" mass="36006">MYNRSIEDPGGFWSDIASKFYWKEKWGQQVYLENLDVTKGNIKIEVNNTFIFLTSTSFILYHTPNQPLVIPIYLLCGSRVASPTSVITAWIKTESRNCNKVALHWEGNEPDVDGSLTYRQLFERVCQRITEQAGVVLTLDPKPIEGDWNGAGCHTNYSTFSKKAILNLSLCHSDHISAYGEGNERRLTGKHEAANNNTFSVLLTMVAQSVWGMTLRRQAKVIWKTGIQHQSWIHTQGLDYLQKLLSRGSLLLRLKHLLLRITLFFLYIFWSELEFNSILVLYLVRLISWESESNSIMVLSDAMQDMKQWSICM</sequence>
<dbReference type="GO" id="GO:0005737">
    <property type="term" value="C:cytoplasm"/>
    <property type="evidence" value="ECO:0007669"/>
    <property type="project" value="TreeGrafter"/>
</dbReference>
<dbReference type="SMART" id="SM01230">
    <property type="entry name" value="Gln-synt_C"/>
    <property type="match status" value="1"/>
</dbReference>
<evidence type="ECO:0000256" key="4">
    <source>
        <dbReference type="ARBA" id="ARBA00022741"/>
    </source>
</evidence>
<evidence type="ECO:0000256" key="3">
    <source>
        <dbReference type="ARBA" id="ARBA00022598"/>
    </source>
</evidence>
<keyword evidence="9" id="KW-1185">Reference proteome</keyword>
<keyword evidence="4" id="KW-0547">Nucleotide-binding</keyword>
<keyword evidence="5" id="KW-0067">ATP-binding</keyword>
<dbReference type="InterPro" id="IPR014746">
    <property type="entry name" value="Gln_synth/guanido_kin_cat_dom"/>
</dbReference>
<dbReference type="EC" id="6.3.1.2" evidence="2"/>
<reference evidence="8" key="1">
    <citation type="submission" date="2023-04" db="EMBL/GenBank/DDBJ databases">
        <authorList>
            <person name="Vijverberg K."/>
            <person name="Xiong W."/>
            <person name="Schranz E."/>
        </authorList>
    </citation>
    <scope>NUCLEOTIDE SEQUENCE</scope>
</reference>
<keyword evidence="3" id="KW-0436">Ligase</keyword>
<dbReference type="GO" id="GO:0005524">
    <property type="term" value="F:ATP binding"/>
    <property type="evidence" value="ECO:0007669"/>
    <property type="project" value="UniProtKB-KW"/>
</dbReference>
<dbReference type="PROSITE" id="PS00181">
    <property type="entry name" value="GLNA_ATP"/>
    <property type="match status" value="1"/>
</dbReference>
<dbReference type="Pfam" id="PF16177">
    <property type="entry name" value="ACAS_N"/>
    <property type="match status" value="1"/>
</dbReference>
<dbReference type="AlphaFoldDB" id="A0AA36E4B3"/>
<dbReference type="InterPro" id="IPR050292">
    <property type="entry name" value="Glutamine_Synthetase"/>
</dbReference>
<dbReference type="GO" id="GO:0004356">
    <property type="term" value="F:glutamine synthetase activity"/>
    <property type="evidence" value="ECO:0007669"/>
    <property type="project" value="UniProtKB-EC"/>
</dbReference>
<dbReference type="GO" id="GO:0006542">
    <property type="term" value="P:glutamine biosynthetic process"/>
    <property type="evidence" value="ECO:0007669"/>
    <property type="project" value="TreeGrafter"/>
</dbReference>
<evidence type="ECO:0000256" key="5">
    <source>
        <dbReference type="ARBA" id="ARBA00022840"/>
    </source>
</evidence>
<dbReference type="PANTHER" id="PTHR20852">
    <property type="entry name" value="GLUTAMINE SYNTHETASE"/>
    <property type="match status" value="1"/>
</dbReference>
<evidence type="ECO:0000313" key="9">
    <source>
        <dbReference type="Proteomes" id="UP001177003"/>
    </source>
</evidence>
<evidence type="ECO:0000256" key="6">
    <source>
        <dbReference type="ARBA" id="ARBA00030668"/>
    </source>
</evidence>
<evidence type="ECO:0000256" key="1">
    <source>
        <dbReference type="ARBA" id="ARBA00011823"/>
    </source>
</evidence>
<organism evidence="8 9">
    <name type="scientific">Lactuca saligna</name>
    <name type="common">Willowleaf lettuce</name>
    <dbReference type="NCBI Taxonomy" id="75948"/>
    <lineage>
        <taxon>Eukaryota</taxon>
        <taxon>Viridiplantae</taxon>
        <taxon>Streptophyta</taxon>
        <taxon>Embryophyta</taxon>
        <taxon>Tracheophyta</taxon>
        <taxon>Spermatophyta</taxon>
        <taxon>Magnoliopsida</taxon>
        <taxon>eudicotyledons</taxon>
        <taxon>Gunneridae</taxon>
        <taxon>Pentapetalae</taxon>
        <taxon>asterids</taxon>
        <taxon>campanulids</taxon>
        <taxon>Asterales</taxon>
        <taxon>Asteraceae</taxon>
        <taxon>Cichorioideae</taxon>
        <taxon>Cichorieae</taxon>
        <taxon>Lactucinae</taxon>
        <taxon>Lactuca</taxon>
    </lineage>
</organism>
<name>A0AA36E4B3_LACSI</name>
<dbReference type="Proteomes" id="UP001177003">
    <property type="component" value="Chromosome 4"/>
</dbReference>
<dbReference type="Gene3D" id="3.30.590.10">
    <property type="entry name" value="Glutamine synthetase/guanido kinase, catalytic domain"/>
    <property type="match status" value="1"/>
</dbReference>
<protein>
    <recommendedName>
        <fullName evidence="2">glutamine synthetase</fullName>
        <ecNumber evidence="2">6.3.1.2</ecNumber>
    </recommendedName>
    <alternativeName>
        <fullName evidence="6">Glutamate--ammonia ligase</fullName>
    </alternativeName>
</protein>
<evidence type="ECO:0000313" key="8">
    <source>
        <dbReference type="EMBL" id="CAI9281713.1"/>
    </source>
</evidence>
<feature type="domain" description="GS catalytic" evidence="7">
    <location>
        <begin position="34"/>
        <end position="210"/>
    </location>
</feature>
<evidence type="ECO:0000259" key="7">
    <source>
        <dbReference type="SMART" id="SM01230"/>
    </source>
</evidence>
<evidence type="ECO:0000256" key="2">
    <source>
        <dbReference type="ARBA" id="ARBA00012937"/>
    </source>
</evidence>
<dbReference type="SUPFAM" id="SSF55931">
    <property type="entry name" value="Glutamine synthetase/guanido kinase"/>
    <property type="match status" value="1"/>
</dbReference>